<feature type="domain" description="AAA+ ATPase" evidence="2">
    <location>
        <begin position="257"/>
        <end position="642"/>
    </location>
</feature>
<dbReference type="InterPro" id="IPR011704">
    <property type="entry name" value="ATPase_dyneun-rel_AAA"/>
</dbReference>
<reference evidence="3 4" key="1">
    <citation type="submission" date="2017-05" db="EMBL/GenBank/DDBJ databases">
        <authorList>
            <person name="Song R."/>
            <person name="Chenine A.L."/>
            <person name="Ruprecht R.M."/>
        </authorList>
    </citation>
    <scope>NUCLEOTIDE SEQUENCE [LARGE SCALE GENOMIC DNA]</scope>
    <source>
        <strain evidence="3 4">CECT 8898</strain>
    </source>
</reference>
<dbReference type="InterPro" id="IPR052934">
    <property type="entry name" value="Methyl-DNA_Rec/Restrict_Enz"/>
</dbReference>
<dbReference type="Pfam" id="PF07728">
    <property type="entry name" value="AAA_5"/>
    <property type="match status" value="1"/>
</dbReference>
<feature type="region of interest" description="Disordered" evidence="1">
    <location>
        <begin position="237"/>
        <end position="259"/>
    </location>
</feature>
<dbReference type="AlphaFoldDB" id="A0A238KU69"/>
<dbReference type="Gene3D" id="3.40.50.300">
    <property type="entry name" value="P-loop containing nucleotide triphosphate hydrolases"/>
    <property type="match status" value="1"/>
</dbReference>
<dbReference type="InterPro" id="IPR027417">
    <property type="entry name" value="P-loop_NTPase"/>
</dbReference>
<evidence type="ECO:0000313" key="3">
    <source>
        <dbReference type="EMBL" id="SMX46238.1"/>
    </source>
</evidence>
<proteinExistence type="predicted"/>
<name>A0A238KU69_9RHOB</name>
<accession>A0A238KU69</accession>
<dbReference type="PANTHER" id="PTHR37291">
    <property type="entry name" value="5-METHYLCYTOSINE-SPECIFIC RESTRICTION ENZYME B"/>
    <property type="match status" value="1"/>
</dbReference>
<dbReference type="EMBL" id="FXYF01000009">
    <property type="protein sequence ID" value="SMX46238.1"/>
    <property type="molecule type" value="Genomic_DNA"/>
</dbReference>
<dbReference type="GO" id="GO:0016887">
    <property type="term" value="F:ATP hydrolysis activity"/>
    <property type="evidence" value="ECO:0007669"/>
    <property type="project" value="InterPro"/>
</dbReference>
<dbReference type="Proteomes" id="UP000207598">
    <property type="component" value="Unassembled WGS sequence"/>
</dbReference>
<evidence type="ECO:0000256" key="1">
    <source>
        <dbReference type="SAM" id="MobiDB-lite"/>
    </source>
</evidence>
<keyword evidence="4" id="KW-1185">Reference proteome</keyword>
<dbReference type="GO" id="GO:0005524">
    <property type="term" value="F:ATP binding"/>
    <property type="evidence" value="ECO:0007669"/>
    <property type="project" value="InterPro"/>
</dbReference>
<dbReference type="PANTHER" id="PTHR37291:SF1">
    <property type="entry name" value="TYPE IV METHYL-DIRECTED RESTRICTION ENZYME ECOKMCRB SUBUNIT"/>
    <property type="match status" value="1"/>
</dbReference>
<dbReference type="SMART" id="SM00382">
    <property type="entry name" value="AAA"/>
    <property type="match status" value="1"/>
</dbReference>
<keyword evidence="3" id="KW-0378">Hydrolase</keyword>
<feature type="compositionally biased region" description="Polar residues" evidence="1">
    <location>
        <begin position="244"/>
        <end position="259"/>
    </location>
</feature>
<dbReference type="InterPro" id="IPR003593">
    <property type="entry name" value="AAA+_ATPase"/>
</dbReference>
<evidence type="ECO:0000259" key="2">
    <source>
        <dbReference type="SMART" id="SM00382"/>
    </source>
</evidence>
<sequence length="767" mass="86744">MVQNGDFQKNEASTLVLNPEAVDRWITRLRHHFPDLDRFDRPDPDFEAGERDYKIATAEKLKGMLDRSGSDKDILDAVHLALAESNMLQWRAYWPISPKGTGNLELIKPALAALVRAAQGDAAGHPDALETFVSVWMQAVPKASKDAARQIAEFLFLHLSPEAGIYIRHTVREAFWREAVGLAFPRHASMADVYRDELRFMQAVKRAFEVRGLAPRDMLDVQSALWVVHNYEDEEALSADPEHTTSTPETAKSMSQSPTNLILYGPPGTGKTHETAWEAVRLCLGDAAATPLKADRAALMSEYRRLVAEGRIAFVTFHQSMSYEEFVEGLRPRTGATEDTAPDEEGASVGFRLEPTRGIFREVAERAETAWRAEDASRLDPRQRIYRFALSGNDWRDRFSRILTTGLLDWPFGGDIDWSAPEYENWEEIKARRKLDDPAVRGHHASVYGTWLFRGTAENGSYVLLTNGRNSIHALGRIAGNYRFQPSKGSEPARHERPVEWLWHDADGIDRAGLYESAFTGGHPFYPLFEEKLDRVMLERAIFGQVATPSGPGPAHVLIIDEINRANISKVFGELITLLEPDKRLGMHNEIRLTLPYSKRAFGVPANLHVIGTMNTADRSIALLDTALRRRFRFRELMPRPDLLGEDVDGIDLRSLLTRLNERIEYLFDREHQIGHAYFIDCKTKADVEAMLRDAVIPLLAEYFYEDWSKVAMVLEGRPIPEDADFQGQFLTGRRFTPNGFDLAEEGRARMRWSVNASFDFTAYAAG</sequence>
<gene>
    <name evidence="3" type="primary">mcrB</name>
    <name evidence="3" type="ORF">MAA8898_03373</name>
</gene>
<protein>
    <submittedName>
        <fullName evidence="3">5-methylcytosine-specific restriction enzyme B</fullName>
        <ecNumber evidence="3">3.1.21.-</ecNumber>
    </submittedName>
</protein>
<dbReference type="EC" id="3.1.21.-" evidence="3"/>
<organism evidence="3 4">
    <name type="scientific">Maliponia aquimaris</name>
    <dbReference type="NCBI Taxonomy" id="1673631"/>
    <lineage>
        <taxon>Bacteria</taxon>
        <taxon>Pseudomonadati</taxon>
        <taxon>Pseudomonadota</taxon>
        <taxon>Alphaproteobacteria</taxon>
        <taxon>Rhodobacterales</taxon>
        <taxon>Paracoccaceae</taxon>
        <taxon>Maliponia</taxon>
    </lineage>
</organism>
<dbReference type="SUPFAM" id="SSF52540">
    <property type="entry name" value="P-loop containing nucleoside triphosphate hydrolases"/>
    <property type="match status" value="1"/>
</dbReference>
<evidence type="ECO:0000313" key="4">
    <source>
        <dbReference type="Proteomes" id="UP000207598"/>
    </source>
</evidence>